<dbReference type="PANTHER" id="PTHR43780:SF2">
    <property type="entry name" value="1-AMINOCYCLOPROPANE-1-CARBOXYLATE DEAMINASE-RELATED"/>
    <property type="match status" value="1"/>
</dbReference>
<keyword evidence="5" id="KW-0456">Lyase</keyword>
<dbReference type="EMBL" id="AP018449">
    <property type="protein sequence ID" value="BBB89543.1"/>
    <property type="molecule type" value="Genomic_DNA"/>
</dbReference>
<name>A0A348AEP5_9FIRM</name>
<evidence type="ECO:0000256" key="3">
    <source>
        <dbReference type="ARBA" id="ARBA00022898"/>
    </source>
</evidence>
<comment type="similarity">
    <text evidence="2">Belongs to the ACC deaminase/D-cysteine desulfhydrase family.</text>
</comment>
<sequence>MALRRAAIKPESWNIPVLGINIGKSKAAQEDLVFDLVQQTAKRLEIKSNIPREAVVCFDEYVGPGYSLPTAQMVEAVKLLARTEGILLDPVYTGKAMAGLIDLIRQGYFQKDKNVLFVHTGGSPALYAYADVLEL</sequence>
<dbReference type="Gene3D" id="3.40.50.1100">
    <property type="match status" value="1"/>
</dbReference>
<accession>A0A348AEP5</accession>
<dbReference type="GO" id="GO:0034011">
    <property type="term" value="F:L-cysteate sulfo-lyase activity"/>
    <property type="evidence" value="ECO:0007669"/>
    <property type="project" value="UniProtKB-EC"/>
</dbReference>
<dbReference type="InterPro" id="IPR027278">
    <property type="entry name" value="ACCD_DCysDesulf"/>
</dbReference>
<dbReference type="InterPro" id="IPR001926">
    <property type="entry name" value="TrpB-like_PALP"/>
</dbReference>
<dbReference type="GO" id="GO:1901605">
    <property type="term" value="P:alpha-amino acid metabolic process"/>
    <property type="evidence" value="ECO:0007669"/>
    <property type="project" value="UniProtKB-ARBA"/>
</dbReference>
<dbReference type="SUPFAM" id="SSF53686">
    <property type="entry name" value="Tryptophan synthase beta subunit-like PLP-dependent enzymes"/>
    <property type="match status" value="1"/>
</dbReference>
<dbReference type="Pfam" id="PF00291">
    <property type="entry name" value="PALP"/>
    <property type="match status" value="1"/>
</dbReference>
<evidence type="ECO:0000256" key="2">
    <source>
        <dbReference type="ARBA" id="ARBA00008639"/>
    </source>
</evidence>
<keyword evidence="6" id="KW-1185">Reference proteome</keyword>
<dbReference type="GO" id="GO:0019148">
    <property type="term" value="F:D-cysteine desulfhydrase activity"/>
    <property type="evidence" value="ECO:0007669"/>
    <property type="project" value="TreeGrafter"/>
</dbReference>
<dbReference type="AlphaFoldDB" id="A0A348AEP5"/>
<protein>
    <submittedName>
        <fullName evidence="5">L-cysteate sulfo-lyase</fullName>
        <ecNumber evidence="5">4.4.1.25</ecNumber>
    </submittedName>
</protein>
<organism evidence="5 6">
    <name type="scientific">Methylomusa anaerophila</name>
    <dbReference type="NCBI Taxonomy" id="1930071"/>
    <lineage>
        <taxon>Bacteria</taxon>
        <taxon>Bacillati</taxon>
        <taxon>Bacillota</taxon>
        <taxon>Negativicutes</taxon>
        <taxon>Selenomonadales</taxon>
        <taxon>Sporomusaceae</taxon>
        <taxon>Methylomusa</taxon>
    </lineage>
</organism>
<proteinExistence type="inferred from homology"/>
<evidence type="ECO:0000256" key="1">
    <source>
        <dbReference type="ARBA" id="ARBA00001933"/>
    </source>
</evidence>
<comment type="cofactor">
    <cofactor evidence="1">
        <name>pyridoxal 5'-phosphate</name>
        <dbReference type="ChEBI" id="CHEBI:597326"/>
    </cofactor>
</comment>
<dbReference type="KEGG" id="mana:MAMMFC1_00176"/>
<dbReference type="EC" id="4.4.1.25" evidence="5"/>
<gene>
    <name evidence="5" type="primary">cuyA_1</name>
    <name evidence="5" type="ORF">MAMMFC1_00176</name>
</gene>
<dbReference type="PANTHER" id="PTHR43780">
    <property type="entry name" value="1-AMINOCYCLOPROPANE-1-CARBOXYLATE DEAMINASE-RELATED"/>
    <property type="match status" value="1"/>
</dbReference>
<evidence type="ECO:0000313" key="6">
    <source>
        <dbReference type="Proteomes" id="UP000276437"/>
    </source>
</evidence>
<dbReference type="InterPro" id="IPR036052">
    <property type="entry name" value="TrpB-like_PALP_sf"/>
</dbReference>
<evidence type="ECO:0000259" key="4">
    <source>
        <dbReference type="Pfam" id="PF00291"/>
    </source>
</evidence>
<dbReference type="RefSeq" id="WP_324332413.1">
    <property type="nucleotide sequence ID" value="NZ_DAINIT010000018.1"/>
</dbReference>
<feature type="domain" description="Tryptophan synthase beta chain-like PALP" evidence="4">
    <location>
        <begin position="11"/>
        <end position="121"/>
    </location>
</feature>
<dbReference type="Proteomes" id="UP000276437">
    <property type="component" value="Chromosome"/>
</dbReference>
<keyword evidence="3" id="KW-0663">Pyridoxal phosphate</keyword>
<reference evidence="5 6" key="1">
    <citation type="journal article" date="2018" name="Int. J. Syst. Evol. Microbiol.">
        <title>Methylomusa anaerophila gen. nov., sp. nov., an anaerobic methanol-utilizing bacterium isolated from a microbial fuel cell.</title>
        <authorList>
            <person name="Amano N."/>
            <person name="Yamamuro A."/>
            <person name="Miyahara M."/>
            <person name="Kouzuma A."/>
            <person name="Abe T."/>
            <person name="Watanabe K."/>
        </authorList>
    </citation>
    <scope>NUCLEOTIDE SEQUENCE [LARGE SCALE GENOMIC DNA]</scope>
    <source>
        <strain evidence="5 6">MMFC1</strain>
    </source>
</reference>
<evidence type="ECO:0000313" key="5">
    <source>
        <dbReference type="EMBL" id="BBB89543.1"/>
    </source>
</evidence>